<organism evidence="2 3">
    <name type="scientific">Porphyridium purpureum</name>
    <name type="common">Red alga</name>
    <name type="synonym">Porphyridium cruentum</name>
    <dbReference type="NCBI Taxonomy" id="35688"/>
    <lineage>
        <taxon>Eukaryota</taxon>
        <taxon>Rhodophyta</taxon>
        <taxon>Bangiophyceae</taxon>
        <taxon>Porphyridiales</taxon>
        <taxon>Porphyridiaceae</taxon>
        <taxon>Porphyridium</taxon>
    </lineage>
</organism>
<sequence>MEDPRNNTRVGHADDSMGRRARRFMASAAMVESYKGRLAEERRRMELETVKNTFRNGTIAFEREHIVQVSEVVFEDEDLEKRLQYMATFFPPEEEIPFWLVPSSRIDSACSGSSSKDDLSSRTSSSASSLEGRSERNVTLIV</sequence>
<gene>
    <name evidence="2" type="ORF">FVE85_4708</name>
</gene>
<dbReference type="EMBL" id="VRMN01000006">
    <property type="protein sequence ID" value="KAA8493571.1"/>
    <property type="molecule type" value="Genomic_DNA"/>
</dbReference>
<dbReference type="AlphaFoldDB" id="A0A5J4YQ06"/>
<evidence type="ECO:0000313" key="2">
    <source>
        <dbReference type="EMBL" id="KAA8493571.1"/>
    </source>
</evidence>
<feature type="compositionally biased region" description="Low complexity" evidence="1">
    <location>
        <begin position="121"/>
        <end position="131"/>
    </location>
</feature>
<protein>
    <submittedName>
        <fullName evidence="2">Uncharacterized protein</fullName>
    </submittedName>
</protein>
<name>A0A5J4YQ06_PORPP</name>
<reference evidence="3" key="1">
    <citation type="journal article" date="2019" name="Nat. Commun.">
        <title>Expansion of phycobilisome linker gene families in mesophilic red algae.</title>
        <authorList>
            <person name="Lee J."/>
            <person name="Kim D."/>
            <person name="Bhattacharya D."/>
            <person name="Yoon H.S."/>
        </authorList>
    </citation>
    <scope>NUCLEOTIDE SEQUENCE [LARGE SCALE GENOMIC DNA]</scope>
    <source>
        <strain evidence="3">CCMP 1328</strain>
    </source>
</reference>
<comment type="caution">
    <text evidence="2">The sequence shown here is derived from an EMBL/GenBank/DDBJ whole genome shotgun (WGS) entry which is preliminary data.</text>
</comment>
<dbReference type="Proteomes" id="UP000324585">
    <property type="component" value="Unassembled WGS sequence"/>
</dbReference>
<evidence type="ECO:0000313" key="3">
    <source>
        <dbReference type="Proteomes" id="UP000324585"/>
    </source>
</evidence>
<feature type="region of interest" description="Disordered" evidence="1">
    <location>
        <begin position="107"/>
        <end position="142"/>
    </location>
</feature>
<keyword evidence="3" id="KW-1185">Reference proteome</keyword>
<evidence type="ECO:0000256" key="1">
    <source>
        <dbReference type="SAM" id="MobiDB-lite"/>
    </source>
</evidence>
<accession>A0A5J4YQ06</accession>
<proteinExistence type="predicted"/>